<evidence type="ECO:0000259" key="1">
    <source>
        <dbReference type="Pfam" id="PF00149"/>
    </source>
</evidence>
<dbReference type="InterPro" id="IPR051158">
    <property type="entry name" value="Metallophosphoesterase_sf"/>
</dbReference>
<dbReference type="Gene3D" id="3.60.21.10">
    <property type="match status" value="1"/>
</dbReference>
<organism evidence="2 3">
    <name type="scientific">Sediminibacillus dalangtanensis</name>
    <dbReference type="NCBI Taxonomy" id="2729421"/>
    <lineage>
        <taxon>Bacteria</taxon>
        <taxon>Bacillati</taxon>
        <taxon>Bacillota</taxon>
        <taxon>Bacilli</taxon>
        <taxon>Bacillales</taxon>
        <taxon>Bacillaceae</taxon>
        <taxon>Sediminibacillus</taxon>
    </lineage>
</organism>
<gene>
    <name evidence="2" type="ORF">ERJ70_10435</name>
</gene>
<dbReference type="InterPro" id="IPR029052">
    <property type="entry name" value="Metallo-depent_PP-like"/>
</dbReference>
<dbReference type="RefSeq" id="WP_209364852.1">
    <property type="nucleotide sequence ID" value="NZ_CP046956.1"/>
</dbReference>
<reference evidence="2 3" key="1">
    <citation type="submission" date="2019-12" db="EMBL/GenBank/DDBJ databases">
        <title>The whole genome sequencing of a strain isolated from a Mars analog, Dalangtan Playa.</title>
        <authorList>
            <person name="Huang T."/>
        </authorList>
    </citation>
    <scope>NUCLEOTIDE SEQUENCE [LARGE SCALE GENOMIC DNA]</scope>
    <source>
        <strain evidence="2 3">DP4-553-S</strain>
    </source>
</reference>
<dbReference type="InterPro" id="IPR004843">
    <property type="entry name" value="Calcineurin-like_PHP"/>
</dbReference>
<dbReference type="PANTHER" id="PTHR31302">
    <property type="entry name" value="TRANSMEMBRANE PROTEIN WITH METALLOPHOSPHOESTERASE DOMAIN-RELATED"/>
    <property type="match status" value="1"/>
</dbReference>
<evidence type="ECO:0000313" key="2">
    <source>
        <dbReference type="EMBL" id="QTM99682.1"/>
    </source>
</evidence>
<dbReference type="PANTHER" id="PTHR31302:SF32">
    <property type="entry name" value="PHOSPHOESTERASE"/>
    <property type="match status" value="1"/>
</dbReference>
<accession>A0ABX7VRX1</accession>
<proteinExistence type="predicted"/>
<dbReference type="SUPFAM" id="SSF56300">
    <property type="entry name" value="Metallo-dependent phosphatases"/>
    <property type="match status" value="1"/>
</dbReference>
<dbReference type="Proteomes" id="UP000665043">
    <property type="component" value="Chromosome"/>
</dbReference>
<name>A0ABX7VRX1_9BACI</name>
<protein>
    <submittedName>
        <fullName evidence="2">Metallophosphoesterase</fullName>
    </submittedName>
</protein>
<feature type="domain" description="Calcineurin-like phosphoesterase" evidence="1">
    <location>
        <begin position="46"/>
        <end position="205"/>
    </location>
</feature>
<dbReference type="EMBL" id="CP046956">
    <property type="protein sequence ID" value="QTM99682.1"/>
    <property type="molecule type" value="Genomic_DNA"/>
</dbReference>
<keyword evidence="3" id="KW-1185">Reference proteome</keyword>
<dbReference type="Pfam" id="PF00149">
    <property type="entry name" value="Metallophos"/>
    <property type="match status" value="1"/>
</dbReference>
<evidence type="ECO:0000313" key="3">
    <source>
        <dbReference type="Proteomes" id="UP000665043"/>
    </source>
</evidence>
<sequence length="258" mass="28917">MVAFIIGVVCISGLLLSARMIYLAHHDHIRYHDIPVSLSRKNDEAIRVFFISDIHRRTIQKTIISAVEERVDLVVIGGDLAERKVPLSRIKENIRLLHKLEAPIYFVWGNNDYELDYRKLEELLEVEGVICLKNESEMVELPNGQSLCLIGFDDPDNSSPIVELLDKPVEDMPMLLLSHRPSAFEEMAESIAGTIDLVLSGHTHGGQIRIFGYGPYTRGGIKTIHDTPVLISEGYGYTSLPFRLGTTAECHIVTLKGV</sequence>